<dbReference type="SUPFAM" id="SSF50249">
    <property type="entry name" value="Nucleic acid-binding proteins"/>
    <property type="match status" value="4"/>
</dbReference>
<evidence type="ECO:0000256" key="9">
    <source>
        <dbReference type="SAM" id="MobiDB-lite"/>
    </source>
</evidence>
<feature type="region of interest" description="Disordered" evidence="9">
    <location>
        <begin position="738"/>
        <end position="782"/>
    </location>
</feature>
<evidence type="ECO:0000256" key="5">
    <source>
        <dbReference type="ARBA" id="ARBA00022801"/>
    </source>
</evidence>
<dbReference type="RefSeq" id="WP_145446957.1">
    <property type="nucleotide sequence ID" value="NZ_CP036280.1"/>
</dbReference>
<dbReference type="NCBIfam" id="TIGR00358">
    <property type="entry name" value="3_prime_RNase"/>
    <property type="match status" value="1"/>
</dbReference>
<dbReference type="GO" id="GO:0008859">
    <property type="term" value="F:exoribonuclease II activity"/>
    <property type="evidence" value="ECO:0007669"/>
    <property type="project" value="UniProtKB-UniRule"/>
</dbReference>
<comment type="function">
    <text evidence="8">3'-5' exoribonuclease that releases 5'-nucleoside monophosphates and is involved in maturation of structured RNAs.</text>
</comment>
<gene>
    <name evidence="8 11" type="primary">rnr</name>
    <name evidence="11" type="ORF">Pan265_26740</name>
</gene>
<dbReference type="Proteomes" id="UP000320386">
    <property type="component" value="Chromosome"/>
</dbReference>
<dbReference type="OrthoDB" id="9764149at2"/>
<dbReference type="Gene3D" id="2.40.50.140">
    <property type="entry name" value="Nucleic acid-binding proteins"/>
    <property type="match status" value="2"/>
</dbReference>
<evidence type="ECO:0000256" key="2">
    <source>
        <dbReference type="ARBA" id="ARBA00004496"/>
    </source>
</evidence>
<dbReference type="Pfam" id="PF00575">
    <property type="entry name" value="S1"/>
    <property type="match status" value="1"/>
</dbReference>
<comment type="similarity">
    <text evidence="8">Belongs to the RNR ribonuclease family. RNase R subfamily.</text>
</comment>
<dbReference type="InterPro" id="IPR012340">
    <property type="entry name" value="NA-bd_OB-fold"/>
</dbReference>
<evidence type="ECO:0000256" key="1">
    <source>
        <dbReference type="ARBA" id="ARBA00001849"/>
    </source>
</evidence>
<keyword evidence="3 8" id="KW-0963">Cytoplasm</keyword>
<proteinExistence type="inferred from homology"/>
<keyword evidence="7 8" id="KW-0694">RNA-binding</keyword>
<reference evidence="11 12" key="1">
    <citation type="submission" date="2019-02" db="EMBL/GenBank/DDBJ databases">
        <title>Deep-cultivation of Planctomycetes and their phenomic and genomic characterization uncovers novel biology.</title>
        <authorList>
            <person name="Wiegand S."/>
            <person name="Jogler M."/>
            <person name="Boedeker C."/>
            <person name="Pinto D."/>
            <person name="Vollmers J."/>
            <person name="Rivas-Marin E."/>
            <person name="Kohn T."/>
            <person name="Peeters S.H."/>
            <person name="Heuer A."/>
            <person name="Rast P."/>
            <person name="Oberbeckmann S."/>
            <person name="Bunk B."/>
            <person name="Jeske O."/>
            <person name="Meyerdierks A."/>
            <person name="Storesund J.E."/>
            <person name="Kallscheuer N."/>
            <person name="Luecker S."/>
            <person name="Lage O.M."/>
            <person name="Pohl T."/>
            <person name="Merkel B.J."/>
            <person name="Hornburger P."/>
            <person name="Mueller R.-W."/>
            <person name="Bruemmer F."/>
            <person name="Labrenz M."/>
            <person name="Spormann A.M."/>
            <person name="Op den Camp H."/>
            <person name="Overmann J."/>
            <person name="Amann R."/>
            <person name="Jetten M.S.M."/>
            <person name="Mascher T."/>
            <person name="Medema M.H."/>
            <person name="Devos D.P."/>
            <person name="Kaster A.-K."/>
            <person name="Ovreas L."/>
            <person name="Rohde M."/>
            <person name="Galperin M.Y."/>
            <person name="Jogler C."/>
        </authorList>
    </citation>
    <scope>NUCLEOTIDE SEQUENCE [LARGE SCALE GENOMIC DNA]</scope>
    <source>
        <strain evidence="11 12">Pan265</strain>
    </source>
</reference>
<dbReference type="GO" id="GO:0005829">
    <property type="term" value="C:cytosol"/>
    <property type="evidence" value="ECO:0007669"/>
    <property type="project" value="TreeGrafter"/>
</dbReference>
<evidence type="ECO:0000256" key="8">
    <source>
        <dbReference type="HAMAP-Rule" id="MF_01895"/>
    </source>
</evidence>
<dbReference type="GO" id="GO:0006402">
    <property type="term" value="P:mRNA catabolic process"/>
    <property type="evidence" value="ECO:0007669"/>
    <property type="project" value="TreeGrafter"/>
</dbReference>
<dbReference type="PANTHER" id="PTHR23355">
    <property type="entry name" value="RIBONUCLEASE"/>
    <property type="match status" value="1"/>
</dbReference>
<feature type="compositionally biased region" description="Basic residues" evidence="9">
    <location>
        <begin position="765"/>
        <end position="782"/>
    </location>
</feature>
<dbReference type="InterPro" id="IPR001900">
    <property type="entry name" value="RNase_II/R"/>
</dbReference>
<accession>A0A518C0S0</accession>
<protein>
    <recommendedName>
        <fullName evidence="8">Ribonuclease R</fullName>
        <shortName evidence="8">RNase R</shortName>
        <ecNumber evidence="8">3.1.13.1</ecNumber>
    </recommendedName>
</protein>
<dbReference type="SMART" id="SM00316">
    <property type="entry name" value="S1"/>
    <property type="match status" value="1"/>
</dbReference>
<dbReference type="InterPro" id="IPR040476">
    <property type="entry name" value="CSD2"/>
</dbReference>
<dbReference type="InterPro" id="IPR004476">
    <property type="entry name" value="RNase_II/RNase_R"/>
</dbReference>
<feature type="domain" description="S1 motif" evidence="10">
    <location>
        <begin position="652"/>
        <end position="736"/>
    </location>
</feature>
<dbReference type="EMBL" id="CP036280">
    <property type="protein sequence ID" value="QDU72800.1"/>
    <property type="molecule type" value="Genomic_DNA"/>
</dbReference>
<dbReference type="InterPro" id="IPR022966">
    <property type="entry name" value="RNase_II/R_CS"/>
</dbReference>
<dbReference type="CDD" id="cd04471">
    <property type="entry name" value="S1_RNase_R"/>
    <property type="match status" value="1"/>
</dbReference>
<evidence type="ECO:0000259" key="10">
    <source>
        <dbReference type="PROSITE" id="PS50126"/>
    </source>
</evidence>
<evidence type="ECO:0000256" key="4">
    <source>
        <dbReference type="ARBA" id="ARBA00022722"/>
    </source>
</evidence>
<comment type="subcellular location">
    <subcellularLocation>
        <location evidence="2 8">Cytoplasm</location>
    </subcellularLocation>
</comment>
<comment type="catalytic activity">
    <reaction evidence="1 8">
        <text>Exonucleolytic cleavage in the 3'- to 5'-direction to yield nucleoside 5'-phosphates.</text>
        <dbReference type="EC" id="3.1.13.1"/>
    </reaction>
</comment>
<dbReference type="KEGG" id="mcad:Pan265_26740"/>
<dbReference type="InterPro" id="IPR003029">
    <property type="entry name" value="S1_domain"/>
</dbReference>
<evidence type="ECO:0000313" key="12">
    <source>
        <dbReference type="Proteomes" id="UP000320386"/>
    </source>
</evidence>
<dbReference type="GO" id="GO:0003723">
    <property type="term" value="F:RNA binding"/>
    <property type="evidence" value="ECO:0007669"/>
    <property type="project" value="UniProtKB-UniRule"/>
</dbReference>
<organism evidence="11 12">
    <name type="scientific">Mucisphaera calidilacus</name>
    <dbReference type="NCBI Taxonomy" id="2527982"/>
    <lineage>
        <taxon>Bacteria</taxon>
        <taxon>Pseudomonadati</taxon>
        <taxon>Planctomycetota</taxon>
        <taxon>Phycisphaerae</taxon>
        <taxon>Phycisphaerales</taxon>
        <taxon>Phycisphaeraceae</taxon>
        <taxon>Mucisphaera</taxon>
    </lineage>
</organism>
<dbReference type="Pfam" id="PF08206">
    <property type="entry name" value="OB_RNB"/>
    <property type="match status" value="1"/>
</dbReference>
<name>A0A518C0S0_9BACT</name>
<dbReference type="PROSITE" id="PS50126">
    <property type="entry name" value="S1"/>
    <property type="match status" value="1"/>
</dbReference>
<dbReference type="Pfam" id="PF17876">
    <property type="entry name" value="CSD2"/>
    <property type="match status" value="1"/>
</dbReference>
<dbReference type="InterPro" id="IPR050180">
    <property type="entry name" value="RNR_Ribonuclease"/>
</dbReference>
<evidence type="ECO:0000256" key="6">
    <source>
        <dbReference type="ARBA" id="ARBA00022839"/>
    </source>
</evidence>
<keyword evidence="5 8" id="KW-0378">Hydrolase</keyword>
<evidence type="ECO:0000256" key="7">
    <source>
        <dbReference type="ARBA" id="ARBA00022884"/>
    </source>
</evidence>
<sequence length="782" mass="86862">MSERIRAAIVRHLSDRRYRPSSLSQLAKQLNIDPEDQQDFEQAVKHLIKDKQLVLGSADTLALPPPGREVTGRFSLHPRGFGFITPDDARTHTDLFVPAQNTAGAMTGDTVRARVLRDRHGGSEAGYIGRIIEILKRTDKTFTGTIFERGRQSFVRPDGKALTADVLIRDAQAANARPGDKVAFEIIAFPESPDERAEGVITRILGESGVPEVETQAIIQAYDLPTEFPEPVLEDARKAVHKLEAEEKNLDRRDLTDTLILTIDPPDARDFDDAISLTTVDDNSPAVLELGVHIADVALYIEPGSAIDEEAKARGNSVYLPRHVIPMLPEVLSNGVCSLQENVPRCCLSCFIRYDADANVVSTRFDRTRIHSAKRFTYLEAQAVIDGDIREAIKHAKTEAKYPRPVIKALKAMNDLARKIRQRRLRNGMIVLGLPEVELVYDDAGHVIDAQPEDDAFTHKLIEMFMVEANEAAASLFDRLDIPMIRRVHPDPPAHDMSDLRGFARVAGYNIPAHPTRQELQGLLQSVEGKPAQTAVHLAVLKTLSKAEYSPAIIGHFALASEHYSHFTSPIRRYPDLILHRALAHYIEAERQHGRPLKRKDKATRKLADLIPSEEQLTELGGHCSATERNAEAAERELRNFLVLQLLADHMGDDFPGTVTGVTNRGIFVQIDRFLVDGFVELSELPGPPSERWSLNRQTGALVAQRSGKTITIGDRFTVRIANVDLARRQLELAVVSAGGKPAKPSGKKTRKQAPGAKKALAKTARFKRARNKTSRKPRRGR</sequence>
<dbReference type="PROSITE" id="PS01175">
    <property type="entry name" value="RIBONUCLEASE_II"/>
    <property type="match status" value="1"/>
</dbReference>
<dbReference type="InterPro" id="IPR011129">
    <property type="entry name" value="CSD"/>
</dbReference>
<dbReference type="AlphaFoldDB" id="A0A518C0S0"/>
<evidence type="ECO:0000256" key="3">
    <source>
        <dbReference type="ARBA" id="ARBA00022490"/>
    </source>
</evidence>
<dbReference type="HAMAP" id="MF_01895">
    <property type="entry name" value="RNase_R"/>
    <property type="match status" value="1"/>
</dbReference>
<dbReference type="InterPro" id="IPR013223">
    <property type="entry name" value="RNase_B_OB_dom"/>
</dbReference>
<dbReference type="EC" id="3.1.13.1" evidence="8"/>
<keyword evidence="6 8" id="KW-0269">Exonuclease</keyword>
<dbReference type="Pfam" id="PF00773">
    <property type="entry name" value="RNB"/>
    <property type="match status" value="1"/>
</dbReference>
<dbReference type="SMART" id="SM00357">
    <property type="entry name" value="CSP"/>
    <property type="match status" value="1"/>
</dbReference>
<dbReference type="InterPro" id="IPR011805">
    <property type="entry name" value="RNase_R"/>
</dbReference>
<evidence type="ECO:0000313" key="11">
    <source>
        <dbReference type="EMBL" id="QDU72800.1"/>
    </source>
</evidence>
<dbReference type="SMART" id="SM00955">
    <property type="entry name" value="RNB"/>
    <property type="match status" value="1"/>
</dbReference>
<dbReference type="PANTHER" id="PTHR23355:SF9">
    <property type="entry name" value="DIS3-LIKE EXONUCLEASE 2"/>
    <property type="match status" value="1"/>
</dbReference>
<keyword evidence="4 8" id="KW-0540">Nuclease</keyword>
<keyword evidence="12" id="KW-1185">Reference proteome</keyword>
<dbReference type="NCBIfam" id="TIGR02063">
    <property type="entry name" value="RNase_R"/>
    <property type="match status" value="1"/>
</dbReference>